<evidence type="ECO:0000313" key="1">
    <source>
        <dbReference type="EMBL" id="CAH0102468.1"/>
    </source>
</evidence>
<organism evidence="1 2">
    <name type="scientific">Daphnia galeata</name>
    <dbReference type="NCBI Taxonomy" id="27404"/>
    <lineage>
        <taxon>Eukaryota</taxon>
        <taxon>Metazoa</taxon>
        <taxon>Ecdysozoa</taxon>
        <taxon>Arthropoda</taxon>
        <taxon>Crustacea</taxon>
        <taxon>Branchiopoda</taxon>
        <taxon>Diplostraca</taxon>
        <taxon>Cladocera</taxon>
        <taxon>Anomopoda</taxon>
        <taxon>Daphniidae</taxon>
        <taxon>Daphnia</taxon>
    </lineage>
</organism>
<accession>A0A8J2RKC2</accession>
<dbReference type="EMBL" id="CAKKLH010000082">
    <property type="protein sequence ID" value="CAH0102468.1"/>
    <property type="molecule type" value="Genomic_DNA"/>
</dbReference>
<dbReference type="PANTHER" id="PTHR33053">
    <property type="entry name" value="PROTEIN, PUTATIVE-RELATED"/>
    <property type="match status" value="1"/>
</dbReference>
<dbReference type="Gene3D" id="3.40.50.300">
    <property type="entry name" value="P-loop containing nucleotide triphosphate hydrolases"/>
    <property type="match status" value="1"/>
</dbReference>
<proteinExistence type="predicted"/>
<reference evidence="1" key="1">
    <citation type="submission" date="2021-11" db="EMBL/GenBank/DDBJ databases">
        <authorList>
            <person name="Schell T."/>
        </authorList>
    </citation>
    <scope>NUCLEOTIDE SEQUENCE</scope>
    <source>
        <strain evidence="1">M5</strain>
    </source>
</reference>
<gene>
    <name evidence="1" type="ORF">DGAL_LOCUS4877</name>
</gene>
<dbReference type="SUPFAM" id="SSF52540">
    <property type="entry name" value="P-loop containing nucleoside triphosphate hydrolases"/>
    <property type="match status" value="1"/>
</dbReference>
<dbReference type="Proteomes" id="UP000789390">
    <property type="component" value="Unassembled WGS sequence"/>
</dbReference>
<dbReference type="OrthoDB" id="6359149at2759"/>
<protein>
    <submittedName>
        <fullName evidence="1">Uncharacterized protein</fullName>
    </submittedName>
</protein>
<sequence>MGDAVGERQKRRRIAAAAALSIAQCDDGFDSFEDEACVNFIEIENVEESDSFETSEVDVRILQTESEYSDFPECGENNLDYTDFWACYDSQEEPELSDWDEESDYLSCCDEGDWEFVDATETLEIPSFKEKLASWATACNVPQTHVDKLLRILISVAPDTNFRDLPSTCKTLLDTPISTPVVEMPPGKYYHFGLEKGIKNMLRKLKILNWFGLVIQIIVNVDGLPIAKSSGSQLWPILDSNAYLSAFVEELLLLIANGVEWAGEWHGRVVFHETDVPKRTDHSFRSKAQPEHHTGVSILETLPINMIECLSLDYMHLVCLGIVRKLLWTWIRGALFVGTRRIRLGWRSITQISARLVALASNVACDFARKPRSLSELARWKATELRQFLLYTGPIVLKGVIDDDLYNHFMLLHIAIKILVDNELCREFSSYARDLILLFVKQCEEYYGIEFMSYNVHNLIHLTDDVERNGPLDSFSLFDFENMLQEIKGVLRKHERPLEQIIRRLEEREKNLLLPTVQEANQTGLKQKHSKGPVIENSEESLQFHLLQYKSWIFRNNNARDCFVMLSNKKLVKIFNFMHGPSGISIIGKQFLRPRNLFNSPIDSSSLGIHLVDTLSPRLQSWPIDLIECKLLVLPRPDKQNSFAVFPLRQHSKDPFTVLLHYQVFPESIIRRYQRTQLYPLHIEDEDVACERDRVEQDEESTDEIRGCPQEDAFLSLLTGTEHLKFFARLRGVPQTHMDKVVDDSLKKLELLLYKNRCCAGTYSGVTNGNCQQPSPLSAILLLSFWLDEPSSGMDPKARRSLWSTIIDALKDSRSVLLTSHSMEECQVLCTRLAIMVNGTLRCLGSAQHLKNRFGNGYMISARCEIECVGDVLQSVQSVIPEALCANDGPAS</sequence>
<comment type="caution">
    <text evidence="1">The sequence shown here is derived from an EMBL/GenBank/DDBJ whole genome shotgun (WGS) entry which is preliminary data.</text>
</comment>
<dbReference type="AlphaFoldDB" id="A0A8J2RKC2"/>
<keyword evidence="2" id="KW-1185">Reference proteome</keyword>
<evidence type="ECO:0000313" key="2">
    <source>
        <dbReference type="Proteomes" id="UP000789390"/>
    </source>
</evidence>
<name>A0A8J2RKC2_9CRUS</name>
<dbReference type="PANTHER" id="PTHR33053:SF24">
    <property type="entry name" value="TRANSPOSASE DOMAIN-CONTAINING PROTEIN"/>
    <property type="match status" value="1"/>
</dbReference>
<dbReference type="InterPro" id="IPR027417">
    <property type="entry name" value="P-loop_NTPase"/>
</dbReference>